<organism evidence="1 2">
    <name type="scientific">Synechococcus phage S-CAM22</name>
    <dbReference type="NCBI Taxonomy" id="1883365"/>
    <lineage>
        <taxon>Viruses</taxon>
        <taxon>Duplodnaviria</taxon>
        <taxon>Heunggongvirae</taxon>
        <taxon>Uroviricota</taxon>
        <taxon>Caudoviricetes</taxon>
        <taxon>Pantevenvirales</taxon>
        <taxon>Kyanoviridae</taxon>
        <taxon>Alisovirus</taxon>
        <taxon>Alisovirus socal22</taxon>
    </lineage>
</organism>
<proteinExistence type="predicted"/>
<sequence length="115" mass="13078">MRKIEQQMCVAVQKNINWQSGNTSVHFNEESGVSIVRLHGNKIAEVSDNDMTIFDGGWQTNTTKSRLNALCDEFCIAGEGVFQKNYKWFVRKFAGQNGVDKVFVNEEFDNGYVFA</sequence>
<evidence type="ECO:0000313" key="1">
    <source>
        <dbReference type="EMBL" id="AOV61112.1"/>
    </source>
</evidence>
<reference evidence="1 2" key="1">
    <citation type="journal article" date="2016" name="Virology">
        <title>The genomic content and context of auxiliary metabolic genes in marine cyanomyoviruses.</title>
        <authorList>
            <person name="Crummett L.T."/>
            <person name="Puxty R.J."/>
            <person name="Weihe C."/>
            <person name="Marston M.F."/>
            <person name="Martiny J.B."/>
        </authorList>
    </citation>
    <scope>NUCLEOTIDE SEQUENCE [LARGE SCALE GENOMIC DNA]</scope>
    <source>
        <strain evidence="1">0310NB44</strain>
    </source>
</reference>
<dbReference type="EMBL" id="KU686208">
    <property type="protein sequence ID" value="AOV61112.1"/>
    <property type="molecule type" value="Genomic_DNA"/>
</dbReference>
<dbReference type="Pfam" id="PF23790">
    <property type="entry name" value="Kyano_Gp96"/>
    <property type="match status" value="1"/>
</dbReference>
<protein>
    <submittedName>
        <fullName evidence="1">Uncharacterized protein</fullName>
    </submittedName>
</protein>
<dbReference type="InterPro" id="IPR057004">
    <property type="entry name" value="Gp90-like"/>
</dbReference>
<evidence type="ECO:0000313" key="2">
    <source>
        <dbReference type="Proteomes" id="UP000241089"/>
    </source>
</evidence>
<accession>A0A1D8KR62</accession>
<gene>
    <name evidence="1" type="ORF">N440310_066</name>
</gene>
<name>A0A1D8KR62_9CAUD</name>
<dbReference type="Proteomes" id="UP000241089">
    <property type="component" value="Segment"/>
</dbReference>